<comment type="caution">
    <text evidence="3">The sequence shown here is derived from an EMBL/GenBank/DDBJ whole genome shotgun (WGS) entry which is preliminary data.</text>
</comment>
<dbReference type="InterPro" id="IPR022385">
    <property type="entry name" value="Rhs_assc_core"/>
</dbReference>
<evidence type="ECO:0000256" key="2">
    <source>
        <dbReference type="SAM" id="Phobius"/>
    </source>
</evidence>
<feature type="transmembrane region" description="Helical" evidence="2">
    <location>
        <begin position="21"/>
        <end position="41"/>
    </location>
</feature>
<evidence type="ECO:0000313" key="3">
    <source>
        <dbReference type="EMBL" id="MFD2920700.1"/>
    </source>
</evidence>
<accession>A0ABW6A5Q9</accession>
<feature type="region of interest" description="Disordered" evidence="1">
    <location>
        <begin position="1107"/>
        <end position="1135"/>
    </location>
</feature>
<dbReference type="RefSeq" id="WP_386099558.1">
    <property type="nucleotide sequence ID" value="NZ_JBHUOZ010000003.1"/>
</dbReference>
<sequence>MYKSYIQHIGIFFKSNNLFKGLNNIICFFFFSFIALADIAVGQNTVLKDGGVQTVVKKTMFGPTAVPSSDIVAWGSGASLSNIPVRQTEYSRKFKNIISFFIAEENTIDYLNDFVASVDLVINYKASQSDVAYKTFTKTLTIDYKKGEGQLSDVRQYIHFEGAENVEVVVTPNFPSGGPDYRNILVLTNEIQVTRYFTLSNTPFTFLHPLNVPSASSTLPSGSDVLNVAWSFPSNPGNSAIQLEWSWLENELESNYHIGGSFTTGSKEKLLSSGATRVELGNAVTNYSIPMLYDGDGKIHYRVRGINMLYDGSRLFGPWSTIQSISFGGHANDLNWQATNVFAEEGKHKTVIQYFDGSFRGRQTVTRDNTTQLTVTAETLYDREGRPAVQVLAAPGINNVIAYRANLNKFNSPDGGPIQTDNEDHSLFFDYQTTVGPNTPSLQTNEGSASAYYSPANPDKSGVNKYIPDAEGYPYSLTRYTQDGTGRIAAQSSVGAPLQMGSGKEMKFFYGAPTQEELDALFGTEVGDRSHYFKNMVKDANGQMTVSYVDNLGRTIATALAGGPPSGLNSLNVTDNNDYFNQYHTSSVTFNLLDANTNRVKGNVIESVSTLLVPASTNYEFTYTLTPGSLEVNTCELGGQGSISSPICYECLYDLEFSIFDESGSATVPVMVKKFSNLSVTPDYECSTPARLFQDSANLSSGRPSAISFSELLLAGSYSVRKTLSLSEKSMQAFTEDFLTKGVCTLSLDLLIDSVFQELKQVTDCDAPPLSPEASLAASCTSCIADLGTPSTFQTTYLQRIGYTEPGELPDYLKAEIETAYKNAEAVCNLMCGETALQTVNKRQLMLADMMPFTGQYAKSEVGTGTMSRKYNIFSTYSATPPFYKNPRKLNGDPGGFYLDIRGEKDLLIHTTPAILNDMSVEEFEFRFQNEWAASLLPYHPEYQRLLFVEENMEESYIWANKFFRTRLYNDASTEGYLFENATQLAAKDDFFAIPTAADEKNIMEGWLTTEYKGGLNLWQFAYFQAICTRLPMGASCFKPSGPSAFSSLPAADRDSVWKKFKGLYLQARIELMDRYIVRMRPLPASDENDLVAQHFILRFPRDHQQQVTQYGNNSEDPDGWNFWPSTPSPDGRPNLPPDWDTPAAMQQEYTERCQGYITQWKNSLLQCPQLAGHPDKNTIITSITSQMVEVCRKGSNEANPYGASTVAPATPVDASPRSFEEIINQVFTTYGIAKTDVCNPFVIEYPKPYGAGRPVIGPVVTAIDSCNCSRFNTIKSEAVIAGKNPNELNSLNEYLSQQYGDTLTTGLFAALNRCNEIGTQYTINCEQQYTEVYYECHLPGPVCDLPFNARAAGVDTTMVLKMDGNGKVSLVEQPCDGPGGPIGEIDPDPWNPGGGGNCCNGMVWDSYLGTCVWPPMCGPNEVYNYNTGMCVPVVPCEIGYEYVPGVGCVPIAEPLCSGLCPDGMLCDTVTVDRVYLTAGEPMPAFMQCGYTNVDKCLTCSQVKNLIDEYKSIFPALPYNVAPVLDADNLDIDQVQYNKSFARFMNFRTGFSYTWSDYLQAIQIAGCEVTAGGSQVVICQKDKPLTDAGDRFSLEDPCQQTYEKAVAIATQLYKFRLQWMRVNFEKRYREKCLDAGKDETFTVKFIPQEYHYTLYYYDQAGNLVKTVPPAGVKPDYSTEYLADVKLKRQTVGERVPEHNLLTQYRYNSLNQVVAQISPDAGISEFWYDKLARLVVSQSAVQRVNDKYSYTLYDELGRIKEIGQKQHLYDIMTQGTSQDPVELDAWINSSGTRDQLTQTVYDQDYTLTIADPALSGKIMQRNLRNRVSYSLVKNFSTDTWYTHATFYTYDIHGNVDKLLQDFRGVVGLPATSRFKQVTYDYDLISSKVRMVAYQAGEADAFYHRYSYDLDDRIMKLETSRDKVYWEQDAAYNYYKHGALSRIVLGQQLVQGNDYAYTLQGWLKGVNSSNLTTGTDMGGDGHTVAPNNVVARDVLGYTLNYYDNGTNLDYRPIGSSTAFAQVNTLGGDLKSLYNGNIAAITVNNKALVKGGSGINAISLLYNYGYDQLNRLVSMRAFNGLNVSTNTWAPSLLNDYQENITYDPNGNIKNYVRNGAPSVGKPVTMDNLGYNYNAGTNQLNYVTDNVSVTNYTEDIDGQSADNYEYDESGNLIKDVSENISSINWTVYGKIADITKSGNTTSYIYDAAGNRIAKTVSGKTTLYVRDGSGNVMSIYEIPSVNTVTQKEIHLYGANRFGMALPESRASSSLDLASGFGKAVTRTLVRGEKIFELSNHLGNVLATISDKKIQVAKSSPNQHQIDYYETDVVSATDYAPFGMQLVGRVYAAPSGKYRYGFHGKENDNEIKGDGNQQDYGMRVYDNRLGRFLSVDPLAHEYHDLSPFHFAGANPIKNVDLDGGEPKDYRKNLVFMNMSTVGKSLGKGYNEYNKYDGVAYVEAVYDKVTSKYWFIHRQGGRNYYWKHNPGADQMVRLVSDVPGKSNGHWAPYTSAEDLRAKTGQDLAKGLATFWSVTLGGTLAFGPAFIHAVAVAFVEDALGVPLINSPDDIVRTQQKTSVKKVLTKSDLFEDFSKRMGSSVDNLAGKMDISDDGTLYLSIDAILKKLDGPSNDTFKKLTEIAEQMGKEQGAHSVQINFNLVVNHRLANDPTWAQEYGYYFTKQVDSNFGYITVTWDKSIE</sequence>
<evidence type="ECO:0000256" key="1">
    <source>
        <dbReference type="SAM" id="MobiDB-lite"/>
    </source>
</evidence>
<keyword evidence="4" id="KW-1185">Reference proteome</keyword>
<keyword evidence="2" id="KW-0472">Membrane</keyword>
<dbReference type="PANTHER" id="PTHR32305">
    <property type="match status" value="1"/>
</dbReference>
<dbReference type="Proteomes" id="UP001597511">
    <property type="component" value="Unassembled WGS sequence"/>
</dbReference>
<dbReference type="Gene3D" id="2.180.10.10">
    <property type="entry name" value="RHS repeat-associated core"/>
    <property type="match status" value="1"/>
</dbReference>
<reference evidence="4" key="1">
    <citation type="journal article" date="2019" name="Int. J. Syst. Evol. Microbiol.">
        <title>The Global Catalogue of Microorganisms (GCM) 10K type strain sequencing project: providing services to taxonomists for standard genome sequencing and annotation.</title>
        <authorList>
            <consortium name="The Broad Institute Genomics Platform"/>
            <consortium name="The Broad Institute Genome Sequencing Center for Infectious Disease"/>
            <person name="Wu L."/>
            <person name="Ma J."/>
        </authorList>
    </citation>
    <scope>NUCLEOTIDE SEQUENCE [LARGE SCALE GENOMIC DNA]</scope>
    <source>
        <strain evidence="4">KCTC 23299</strain>
    </source>
</reference>
<dbReference type="EMBL" id="JBHUOZ010000003">
    <property type="protein sequence ID" value="MFD2920700.1"/>
    <property type="molecule type" value="Genomic_DNA"/>
</dbReference>
<keyword evidence="2" id="KW-0812">Transmembrane</keyword>
<dbReference type="InterPro" id="IPR050708">
    <property type="entry name" value="T6SS_VgrG/RHS"/>
</dbReference>
<dbReference type="PANTHER" id="PTHR32305:SF15">
    <property type="entry name" value="PROTEIN RHSA-RELATED"/>
    <property type="match status" value="1"/>
</dbReference>
<proteinExistence type="predicted"/>
<name>A0ABW6A5Q9_9BACT</name>
<protein>
    <submittedName>
        <fullName evidence="3">RHS repeat domain-containing protein</fullName>
    </submittedName>
</protein>
<organism evidence="3 4">
    <name type="scientific">Terrimonas rubra</name>
    <dbReference type="NCBI Taxonomy" id="1035890"/>
    <lineage>
        <taxon>Bacteria</taxon>
        <taxon>Pseudomonadati</taxon>
        <taxon>Bacteroidota</taxon>
        <taxon>Chitinophagia</taxon>
        <taxon>Chitinophagales</taxon>
        <taxon>Chitinophagaceae</taxon>
        <taxon>Terrimonas</taxon>
    </lineage>
</organism>
<keyword evidence="2" id="KW-1133">Transmembrane helix</keyword>
<dbReference type="NCBIfam" id="TIGR03696">
    <property type="entry name" value="Rhs_assc_core"/>
    <property type="match status" value="1"/>
</dbReference>
<evidence type="ECO:0000313" key="4">
    <source>
        <dbReference type="Proteomes" id="UP001597511"/>
    </source>
</evidence>
<gene>
    <name evidence="3" type="ORF">ACFS6H_13330</name>
</gene>